<protein>
    <submittedName>
        <fullName evidence="2">Uncharacterized protein</fullName>
    </submittedName>
</protein>
<gene>
    <name evidence="2" type="ORF">COY88_01880</name>
</gene>
<proteinExistence type="predicted"/>
<organism evidence="2 3">
    <name type="scientific">Candidatus Roizmanbacteria bacterium CG_4_10_14_0_8_um_filter_35_28</name>
    <dbReference type="NCBI Taxonomy" id="1974827"/>
    <lineage>
        <taxon>Bacteria</taxon>
        <taxon>Candidatus Roizmaniibacteriota</taxon>
    </lineage>
</organism>
<evidence type="ECO:0000313" key="2">
    <source>
        <dbReference type="EMBL" id="PIY71150.1"/>
    </source>
</evidence>
<evidence type="ECO:0000256" key="1">
    <source>
        <dbReference type="SAM" id="Phobius"/>
    </source>
</evidence>
<sequence>MKIKPLEKNNQGLLIKVVFLFSLFLMAIIFNQLIKKKVKDIPTVLGEVKKLKGKTENEIVDKMQKSDLVADSVKKAEEVSGQVLGDTTNFIQDMANKAASMASDLIYQNTLGKLIDQINKLPQQEQEKVKEQICK</sequence>
<name>A0A2M7QH18_9BACT</name>
<dbReference type="EMBL" id="PFLH01000026">
    <property type="protein sequence ID" value="PIY71150.1"/>
    <property type="molecule type" value="Genomic_DNA"/>
</dbReference>
<feature type="transmembrane region" description="Helical" evidence="1">
    <location>
        <begin position="12"/>
        <end position="30"/>
    </location>
</feature>
<keyword evidence="1" id="KW-0812">Transmembrane</keyword>
<comment type="caution">
    <text evidence="2">The sequence shown here is derived from an EMBL/GenBank/DDBJ whole genome shotgun (WGS) entry which is preliminary data.</text>
</comment>
<dbReference type="AlphaFoldDB" id="A0A2M7QH18"/>
<keyword evidence="1" id="KW-1133">Transmembrane helix</keyword>
<keyword evidence="1" id="KW-0472">Membrane</keyword>
<reference evidence="3" key="1">
    <citation type="submission" date="2017-09" db="EMBL/GenBank/DDBJ databases">
        <title>Depth-based differentiation of microbial function through sediment-hosted aquifers and enrichment of novel symbionts in the deep terrestrial subsurface.</title>
        <authorList>
            <person name="Probst A.J."/>
            <person name="Ladd B."/>
            <person name="Jarett J.K."/>
            <person name="Geller-Mcgrath D.E."/>
            <person name="Sieber C.M.K."/>
            <person name="Emerson J.B."/>
            <person name="Anantharaman K."/>
            <person name="Thomas B.C."/>
            <person name="Malmstrom R."/>
            <person name="Stieglmeier M."/>
            <person name="Klingl A."/>
            <person name="Woyke T."/>
            <person name="Ryan C.M."/>
            <person name="Banfield J.F."/>
        </authorList>
    </citation>
    <scope>NUCLEOTIDE SEQUENCE [LARGE SCALE GENOMIC DNA]</scope>
</reference>
<evidence type="ECO:0000313" key="3">
    <source>
        <dbReference type="Proteomes" id="UP000230344"/>
    </source>
</evidence>
<dbReference type="Proteomes" id="UP000230344">
    <property type="component" value="Unassembled WGS sequence"/>
</dbReference>
<accession>A0A2M7QH18</accession>